<feature type="transmembrane region" description="Helical" evidence="1">
    <location>
        <begin position="34"/>
        <end position="53"/>
    </location>
</feature>
<name>A0A1Y2B797_9FUNG</name>
<dbReference type="OrthoDB" id="15108at2759"/>
<evidence type="ECO:0000313" key="3">
    <source>
        <dbReference type="Proteomes" id="UP000193642"/>
    </source>
</evidence>
<dbReference type="AlphaFoldDB" id="A0A1Y2B797"/>
<keyword evidence="3" id="KW-1185">Reference proteome</keyword>
<organism evidence="2 3">
    <name type="scientific">Rhizoclosmatium globosum</name>
    <dbReference type="NCBI Taxonomy" id="329046"/>
    <lineage>
        <taxon>Eukaryota</taxon>
        <taxon>Fungi</taxon>
        <taxon>Fungi incertae sedis</taxon>
        <taxon>Chytridiomycota</taxon>
        <taxon>Chytridiomycota incertae sedis</taxon>
        <taxon>Chytridiomycetes</taxon>
        <taxon>Chytridiales</taxon>
        <taxon>Chytriomycetaceae</taxon>
        <taxon>Rhizoclosmatium</taxon>
    </lineage>
</organism>
<proteinExistence type="predicted"/>
<evidence type="ECO:0000256" key="1">
    <source>
        <dbReference type="SAM" id="Phobius"/>
    </source>
</evidence>
<dbReference type="Proteomes" id="UP000193642">
    <property type="component" value="Unassembled WGS sequence"/>
</dbReference>
<dbReference type="EMBL" id="MCGO01000081">
    <property type="protein sequence ID" value="ORY30711.1"/>
    <property type="molecule type" value="Genomic_DNA"/>
</dbReference>
<reference evidence="2 3" key="1">
    <citation type="submission" date="2016-07" db="EMBL/GenBank/DDBJ databases">
        <title>Pervasive Adenine N6-methylation of Active Genes in Fungi.</title>
        <authorList>
            <consortium name="DOE Joint Genome Institute"/>
            <person name="Mondo S.J."/>
            <person name="Dannebaum R.O."/>
            <person name="Kuo R.C."/>
            <person name="Labutti K."/>
            <person name="Haridas S."/>
            <person name="Kuo A."/>
            <person name="Salamov A."/>
            <person name="Ahrendt S.R."/>
            <person name="Lipzen A."/>
            <person name="Sullivan W."/>
            <person name="Andreopoulos W.B."/>
            <person name="Clum A."/>
            <person name="Lindquist E."/>
            <person name="Daum C."/>
            <person name="Ramamoorthy G.K."/>
            <person name="Gryganskyi A."/>
            <person name="Culley D."/>
            <person name="Magnuson J.K."/>
            <person name="James T.Y."/>
            <person name="O'Malley M.A."/>
            <person name="Stajich J.E."/>
            <person name="Spatafora J.W."/>
            <person name="Visel A."/>
            <person name="Grigoriev I.V."/>
        </authorList>
    </citation>
    <scope>NUCLEOTIDE SEQUENCE [LARGE SCALE GENOMIC DNA]</scope>
    <source>
        <strain evidence="2 3">JEL800</strain>
    </source>
</reference>
<keyword evidence="1" id="KW-0472">Membrane</keyword>
<evidence type="ECO:0000313" key="2">
    <source>
        <dbReference type="EMBL" id="ORY30711.1"/>
    </source>
</evidence>
<protein>
    <recommendedName>
        <fullName evidence="4">NADH-ubiquinone oxidoreductase B15 subunit</fullName>
    </recommendedName>
</protein>
<keyword evidence="1" id="KW-0812">Transmembrane</keyword>
<dbReference type="PANTHER" id="PTHR39476">
    <property type="entry name" value="NADH:UBIQUINONE OXIDOREDUCTASE 6.6KD SUBUNIT"/>
    <property type="match status" value="1"/>
</dbReference>
<comment type="caution">
    <text evidence="2">The sequence shown here is derived from an EMBL/GenBank/DDBJ whole genome shotgun (WGS) entry which is preliminary data.</text>
</comment>
<evidence type="ECO:0008006" key="4">
    <source>
        <dbReference type="Google" id="ProtNLM"/>
    </source>
</evidence>
<keyword evidence="1" id="KW-1133">Transmembrane helix</keyword>
<dbReference type="PANTHER" id="PTHR39476:SF1">
    <property type="entry name" value="NADH DEHYDROGENASE [UBIQUINONE] 1 BETA SUBCOMPLEX SUBUNIT 4"/>
    <property type="match status" value="1"/>
</dbReference>
<sequence>MAGGGPQLLFDPAIEKWFNMQENTHHYFKFNRRTTTHVLALAVAFPLFLYAGASAKKFQMKFKEIRGAPRQ</sequence>
<gene>
    <name evidence="2" type="ORF">BCR33DRAFT_792528</name>
</gene>
<accession>A0A1Y2B797</accession>